<organism evidence="2 3">
    <name type="scientific">Xylanibacter ruminicola</name>
    <name type="common">Prevotella ruminicola</name>
    <dbReference type="NCBI Taxonomy" id="839"/>
    <lineage>
        <taxon>Bacteria</taxon>
        <taxon>Pseudomonadati</taxon>
        <taxon>Bacteroidota</taxon>
        <taxon>Bacteroidia</taxon>
        <taxon>Bacteroidales</taxon>
        <taxon>Prevotellaceae</taxon>
        <taxon>Xylanibacter</taxon>
    </lineage>
</organism>
<dbReference type="Proteomes" id="UP000182257">
    <property type="component" value="Unassembled WGS sequence"/>
</dbReference>
<dbReference type="AlphaFoldDB" id="A0A1H4DJA3"/>
<evidence type="ECO:0000259" key="1">
    <source>
        <dbReference type="Pfam" id="PF01370"/>
    </source>
</evidence>
<accession>A0A1H4DJA3</accession>
<name>A0A1H4DJA3_XYLRU</name>
<proteinExistence type="predicted"/>
<dbReference type="Gene3D" id="3.40.50.720">
    <property type="entry name" value="NAD(P)-binding Rossmann-like Domain"/>
    <property type="match status" value="1"/>
</dbReference>
<dbReference type="PANTHER" id="PTHR43245:SF58">
    <property type="entry name" value="BLL5923 PROTEIN"/>
    <property type="match status" value="1"/>
</dbReference>
<dbReference type="InterPro" id="IPR050177">
    <property type="entry name" value="Lipid_A_modif_metabolic_enz"/>
</dbReference>
<dbReference type="EMBL" id="FNRF01000004">
    <property type="protein sequence ID" value="SEA72861.1"/>
    <property type="molecule type" value="Genomic_DNA"/>
</dbReference>
<dbReference type="PANTHER" id="PTHR43245">
    <property type="entry name" value="BIFUNCTIONAL POLYMYXIN RESISTANCE PROTEIN ARNA"/>
    <property type="match status" value="1"/>
</dbReference>
<dbReference type="InterPro" id="IPR036291">
    <property type="entry name" value="NAD(P)-bd_dom_sf"/>
</dbReference>
<dbReference type="OrthoDB" id="329806at2"/>
<protein>
    <submittedName>
        <fullName evidence="2">UDP-glucose 4-epimerase</fullName>
    </submittedName>
</protein>
<sequence length="286" mass="32122">MKILIIGKDSYIGNHIDEWLTTQGHQVVQLDVLTDEWKTFDYSPYDAIVHVAGIVHRPDCQDWELYKRVNTDMPIAIATMAKKAGVKQYVFFSTMGVYGIGKRLKPTIVDENTPLAPAGMYGKSKLMAEVGLRELQDEAFQVAFVRPPSVYGKGCRGGYITGFASIARRLPMIPRAYENVKQSFIYIDNLSELVRLIIEKNKFGVFCPQDDKAVSANELLRVIAEGIGRKYRSSRLLGLGVRLLRFIPLVNKAYGGVEYAKALSDIEGMDYVVVPFEEGMRRTVAL</sequence>
<reference evidence="2 3" key="1">
    <citation type="submission" date="2016-10" db="EMBL/GenBank/DDBJ databases">
        <authorList>
            <person name="de Groot N.N."/>
        </authorList>
    </citation>
    <scope>NUCLEOTIDE SEQUENCE [LARGE SCALE GENOMIC DNA]</scope>
    <source>
        <strain evidence="2 3">D31d</strain>
    </source>
</reference>
<evidence type="ECO:0000313" key="2">
    <source>
        <dbReference type="EMBL" id="SEA72861.1"/>
    </source>
</evidence>
<feature type="domain" description="NAD-dependent epimerase/dehydratase" evidence="1">
    <location>
        <begin position="3"/>
        <end position="202"/>
    </location>
</feature>
<dbReference type="Pfam" id="PF01370">
    <property type="entry name" value="Epimerase"/>
    <property type="match status" value="1"/>
</dbReference>
<evidence type="ECO:0000313" key="3">
    <source>
        <dbReference type="Proteomes" id="UP000182257"/>
    </source>
</evidence>
<dbReference type="RefSeq" id="WP_081353004.1">
    <property type="nucleotide sequence ID" value="NZ_FNRF01000004.1"/>
</dbReference>
<gene>
    <name evidence="2" type="ORF">SAMN05216462_2360</name>
</gene>
<dbReference type="InterPro" id="IPR001509">
    <property type="entry name" value="Epimerase_deHydtase"/>
</dbReference>
<dbReference type="SUPFAM" id="SSF51735">
    <property type="entry name" value="NAD(P)-binding Rossmann-fold domains"/>
    <property type="match status" value="1"/>
</dbReference>